<organism evidence="2 3">
    <name type="scientific">Durusdinium trenchii</name>
    <dbReference type="NCBI Taxonomy" id="1381693"/>
    <lineage>
        <taxon>Eukaryota</taxon>
        <taxon>Sar</taxon>
        <taxon>Alveolata</taxon>
        <taxon>Dinophyceae</taxon>
        <taxon>Suessiales</taxon>
        <taxon>Symbiodiniaceae</taxon>
        <taxon>Durusdinium</taxon>
    </lineage>
</organism>
<proteinExistence type="predicted"/>
<comment type="caution">
    <text evidence="2">The sequence shown here is derived from an EMBL/GenBank/DDBJ whole genome shotgun (WGS) entry which is preliminary data.</text>
</comment>
<feature type="region of interest" description="Disordered" evidence="1">
    <location>
        <begin position="361"/>
        <end position="412"/>
    </location>
</feature>
<feature type="compositionally biased region" description="Basic and acidic residues" evidence="1">
    <location>
        <begin position="465"/>
        <end position="474"/>
    </location>
</feature>
<feature type="compositionally biased region" description="Basic and acidic residues" evidence="1">
    <location>
        <begin position="508"/>
        <end position="537"/>
    </location>
</feature>
<evidence type="ECO:0000313" key="3">
    <source>
        <dbReference type="Proteomes" id="UP001642464"/>
    </source>
</evidence>
<name>A0ABP0Q1X0_9DINO</name>
<feature type="region of interest" description="Disordered" evidence="1">
    <location>
        <begin position="713"/>
        <end position="778"/>
    </location>
</feature>
<feature type="compositionally biased region" description="Basic residues" evidence="1">
    <location>
        <begin position="769"/>
        <end position="778"/>
    </location>
</feature>
<evidence type="ECO:0000256" key="1">
    <source>
        <dbReference type="SAM" id="MobiDB-lite"/>
    </source>
</evidence>
<feature type="compositionally biased region" description="Low complexity" evidence="1">
    <location>
        <begin position="483"/>
        <end position="493"/>
    </location>
</feature>
<feature type="region of interest" description="Disordered" evidence="1">
    <location>
        <begin position="228"/>
        <end position="309"/>
    </location>
</feature>
<accession>A0ABP0Q1X0</accession>
<protein>
    <submittedName>
        <fullName evidence="2">Uncharacterized protein</fullName>
    </submittedName>
</protein>
<dbReference type="EMBL" id="CAXAMM010038936">
    <property type="protein sequence ID" value="CAK9082260.1"/>
    <property type="molecule type" value="Genomic_DNA"/>
</dbReference>
<dbReference type="Proteomes" id="UP001642464">
    <property type="component" value="Unassembled WGS sequence"/>
</dbReference>
<feature type="compositionally biased region" description="Low complexity" evidence="1">
    <location>
        <begin position="280"/>
        <end position="306"/>
    </location>
</feature>
<reference evidence="2 3" key="1">
    <citation type="submission" date="2024-02" db="EMBL/GenBank/DDBJ databases">
        <authorList>
            <person name="Chen Y."/>
            <person name="Shah S."/>
            <person name="Dougan E. K."/>
            <person name="Thang M."/>
            <person name="Chan C."/>
        </authorList>
    </citation>
    <scope>NUCLEOTIDE SEQUENCE [LARGE SCALE GENOMIC DNA]</scope>
</reference>
<gene>
    <name evidence="2" type="ORF">SCF082_LOCUS39103</name>
</gene>
<sequence length="778" mass="85537">MASGEGEEHAKKRMAMQSWEMYPAYVPAKVWNSFREANNMMGALDVLLNFLLNLGMRTPSEPTQSMLVAALILREDRERRQQILESSDSLRSILCSVKGQWQTKLAKRRAAFGKAPPPLGFVETLPASFHEAPEALRAFCCPDGDPPPVSPWPLEDILQIAKEVPLRKRKDAPLAFPTCFQSLPQPCLQLVHLWMQSMMTPRAPELNLTFTKKEELKALQSLLDRARSVSSQSLSDPGSAPPSGMLALPAPPMQESSKALQEPVVPIPDGQMPTPLAGIPAQASPQQTSPPEVAKTQVPETQVPETQEPELKMTEALGQEHINDRPLALSLDDSLQKMRMARCKGSGSSGSILKKPAAAAKCLKRPASSQQALGRSNKPPSKPTPKANSKFKKKNAAQKGPKDSKAAQKAQLKQKLLAEDGILVAEAEPRLPLANLMANPLNAETMTPKVEEAELEINIGSTGDDYTKGQREQDQAQGDWEMPGGRQAAQAQGPAPPQDHSLQGQTGARDDRIQEKNKTESTKEETDSTKTEIKADEPGMIHDIGAVVNDTVAETEWNDALPERQLQRFRLGGDKLYLHLFAYGGQFTQFKFRACLPGLGGEADGRNFHIFTNTACHSAVLVDSGPTTAARLITLKKDIGQFALVTMALNEEDVIGKVKWHGESCEDVLLSAMSLHDKAYPSHKHSFLRFIIGTNPVLEKHWRLAMKDVFSAMQKPRPSPENPATENEDKGDDQSWFKTKPKPYMPKKTGKEATNSKKKPAISRTQVAHVKKRPASKR</sequence>
<feature type="region of interest" description="Disordered" evidence="1">
    <location>
        <begin position="460"/>
        <end position="537"/>
    </location>
</feature>
<keyword evidence="3" id="KW-1185">Reference proteome</keyword>
<evidence type="ECO:0000313" key="2">
    <source>
        <dbReference type="EMBL" id="CAK9082260.1"/>
    </source>
</evidence>